<evidence type="ECO:0000313" key="1">
    <source>
        <dbReference type="EMBL" id="MVQ31787.1"/>
    </source>
</evidence>
<dbReference type="EMBL" id="WSEL01000009">
    <property type="protein sequence ID" value="MVQ31787.1"/>
    <property type="molecule type" value="Genomic_DNA"/>
</dbReference>
<sequence>MSPSWTSRFTAVIRPDRAALVRRQGSAPQLQLQAEAPCAAATPQAAAAALADVLSRAGTAAGELTIVLSNEFVQYLLVSSPAQVGNRAELSAFAAVCFDETFGADPGRVILTGREQQPGVRIAAALGGGLLAGLRETAARSPLRVVSIQPYLSAVFNRLRRTLPPSDFAFLVAEPDRSCLMLANKGAWRSVRNTAVPAKPRELANLIEREAVLAGLGEHEMPPIFVHAPGQDGLQVPACQGVVPRTISCPGAGGGPDPLLAMAGAVA</sequence>
<comment type="caution">
    <text evidence="1">The sequence shown here is derived from an EMBL/GenBank/DDBJ whole genome shotgun (WGS) entry which is preliminary data.</text>
</comment>
<dbReference type="RefSeq" id="WP_157399798.1">
    <property type="nucleotide sequence ID" value="NZ_WSEL01000009.1"/>
</dbReference>
<dbReference type="Proteomes" id="UP000469385">
    <property type="component" value="Unassembled WGS sequence"/>
</dbReference>
<organism evidence="1 2">
    <name type="scientific">Ramlibacter pinisoli</name>
    <dbReference type="NCBI Taxonomy" id="2682844"/>
    <lineage>
        <taxon>Bacteria</taxon>
        <taxon>Pseudomonadati</taxon>
        <taxon>Pseudomonadota</taxon>
        <taxon>Betaproteobacteria</taxon>
        <taxon>Burkholderiales</taxon>
        <taxon>Comamonadaceae</taxon>
        <taxon>Ramlibacter</taxon>
    </lineage>
</organism>
<proteinExistence type="predicted"/>
<name>A0A6N8IY90_9BURK</name>
<gene>
    <name evidence="1" type="ORF">GON04_20180</name>
</gene>
<evidence type="ECO:0000313" key="2">
    <source>
        <dbReference type="Proteomes" id="UP000469385"/>
    </source>
</evidence>
<keyword evidence="2" id="KW-1185">Reference proteome</keyword>
<accession>A0A6N8IY90</accession>
<reference evidence="1 2" key="1">
    <citation type="submission" date="2019-12" db="EMBL/GenBank/DDBJ databases">
        <authorList>
            <person name="Huq M.A."/>
        </authorList>
    </citation>
    <scope>NUCLEOTIDE SEQUENCE [LARGE SCALE GENOMIC DNA]</scope>
    <source>
        <strain evidence="1 2">MAH-25</strain>
    </source>
</reference>
<dbReference type="AlphaFoldDB" id="A0A6N8IY90"/>
<protein>
    <submittedName>
        <fullName evidence="1">Uncharacterized protein</fullName>
    </submittedName>
</protein>